<evidence type="ECO:0000313" key="1">
    <source>
        <dbReference type="EMBL" id="EFX65274.1"/>
    </source>
</evidence>
<reference evidence="1 2" key="1">
    <citation type="journal article" date="2011" name="Science">
        <title>The ecoresponsive genome of Daphnia pulex.</title>
        <authorList>
            <person name="Colbourne J.K."/>
            <person name="Pfrender M.E."/>
            <person name="Gilbert D."/>
            <person name="Thomas W.K."/>
            <person name="Tucker A."/>
            <person name="Oakley T.H."/>
            <person name="Tokishita S."/>
            <person name="Aerts A."/>
            <person name="Arnold G.J."/>
            <person name="Basu M.K."/>
            <person name="Bauer D.J."/>
            <person name="Caceres C.E."/>
            <person name="Carmel L."/>
            <person name="Casola C."/>
            <person name="Choi J.H."/>
            <person name="Detter J.C."/>
            <person name="Dong Q."/>
            <person name="Dusheyko S."/>
            <person name="Eads B.D."/>
            <person name="Frohlich T."/>
            <person name="Geiler-Samerotte K.A."/>
            <person name="Gerlach D."/>
            <person name="Hatcher P."/>
            <person name="Jogdeo S."/>
            <person name="Krijgsveld J."/>
            <person name="Kriventseva E.V."/>
            <person name="Kultz D."/>
            <person name="Laforsch C."/>
            <person name="Lindquist E."/>
            <person name="Lopez J."/>
            <person name="Manak J.R."/>
            <person name="Muller J."/>
            <person name="Pangilinan J."/>
            <person name="Patwardhan R.P."/>
            <person name="Pitluck S."/>
            <person name="Pritham E.J."/>
            <person name="Rechtsteiner A."/>
            <person name="Rho M."/>
            <person name="Rogozin I.B."/>
            <person name="Sakarya O."/>
            <person name="Salamov A."/>
            <person name="Schaack S."/>
            <person name="Shapiro H."/>
            <person name="Shiga Y."/>
            <person name="Skalitzky C."/>
            <person name="Smith Z."/>
            <person name="Souvorov A."/>
            <person name="Sung W."/>
            <person name="Tang Z."/>
            <person name="Tsuchiya D."/>
            <person name="Tu H."/>
            <person name="Vos H."/>
            <person name="Wang M."/>
            <person name="Wolf Y.I."/>
            <person name="Yamagata H."/>
            <person name="Yamada T."/>
            <person name="Ye Y."/>
            <person name="Shaw J.R."/>
            <person name="Andrews J."/>
            <person name="Crease T.J."/>
            <person name="Tang H."/>
            <person name="Lucas S.M."/>
            <person name="Robertson H.M."/>
            <person name="Bork P."/>
            <person name="Koonin E.V."/>
            <person name="Zdobnov E.M."/>
            <person name="Grigoriev I.V."/>
            <person name="Lynch M."/>
            <person name="Boore J.L."/>
        </authorList>
    </citation>
    <scope>NUCLEOTIDE SEQUENCE [LARGE SCALE GENOMIC DNA]</scope>
</reference>
<dbReference type="PANTHER" id="PTHR35454">
    <property type="entry name" value="AGAP005206-PA"/>
    <property type="match status" value="1"/>
</dbReference>
<protein>
    <submittedName>
        <fullName evidence="1">Uncharacterized protein</fullName>
    </submittedName>
</protein>
<name>E9HSJ8_DAPPU</name>
<proteinExistence type="predicted"/>
<dbReference type="PANTHER" id="PTHR35454:SF2">
    <property type="entry name" value="AGAP005206-PA"/>
    <property type="match status" value="1"/>
</dbReference>
<dbReference type="InParanoid" id="E9HSJ8"/>
<dbReference type="Proteomes" id="UP000000305">
    <property type="component" value="Unassembled WGS sequence"/>
</dbReference>
<evidence type="ECO:0000313" key="2">
    <source>
        <dbReference type="Proteomes" id="UP000000305"/>
    </source>
</evidence>
<dbReference type="AlphaFoldDB" id="E9HSJ8"/>
<keyword evidence="2" id="KW-1185">Reference proteome</keyword>
<organism evidence="1 2">
    <name type="scientific">Daphnia pulex</name>
    <name type="common">Water flea</name>
    <dbReference type="NCBI Taxonomy" id="6669"/>
    <lineage>
        <taxon>Eukaryota</taxon>
        <taxon>Metazoa</taxon>
        <taxon>Ecdysozoa</taxon>
        <taxon>Arthropoda</taxon>
        <taxon>Crustacea</taxon>
        <taxon>Branchiopoda</taxon>
        <taxon>Diplostraca</taxon>
        <taxon>Cladocera</taxon>
        <taxon>Anomopoda</taxon>
        <taxon>Daphniidae</taxon>
        <taxon>Daphnia</taxon>
    </lineage>
</organism>
<gene>
    <name evidence="1" type="ORF">DAPPUDRAFT_264921</name>
</gene>
<dbReference type="KEGG" id="dpx:DAPPUDRAFT_264921"/>
<dbReference type="EMBL" id="GL732753">
    <property type="protein sequence ID" value="EFX65274.1"/>
    <property type="molecule type" value="Genomic_DNA"/>
</dbReference>
<accession>E9HSJ8</accession>
<dbReference type="HOGENOM" id="CLU_2160894_0_0_1"/>
<sequence>MLNTIMDKMRGMEADLHEDLPILQMRSVPHNALKSDVVQPKFNLRTRKPLKNSVSNVEKGFGKGERVKSSETKDELISILENGGFDGDFSNLAETLPNQVLDRLRHLMNQY</sequence>
<dbReference type="PhylomeDB" id="E9HSJ8"/>